<evidence type="ECO:0000256" key="7">
    <source>
        <dbReference type="ARBA" id="ARBA00068030"/>
    </source>
</evidence>
<dbReference type="InterPro" id="IPR013083">
    <property type="entry name" value="Znf_RING/FYVE/PHD"/>
</dbReference>
<evidence type="ECO:0000256" key="4">
    <source>
        <dbReference type="ARBA" id="ARBA00023242"/>
    </source>
</evidence>
<dbReference type="Pfam" id="PF23230">
    <property type="entry name" value="zf-C2H2_13"/>
    <property type="match status" value="1"/>
</dbReference>
<dbReference type="InterPro" id="IPR041888">
    <property type="entry name" value="RING-HC_ZNF598/HEL2"/>
</dbReference>
<keyword evidence="15" id="KW-1185">Reference proteome</keyword>
<dbReference type="STRING" id="1073090.A0A1L9S7T4"/>
<sequence length="1289" mass="140720">MTDSLAQTQAPTAESQPAHQHRGNRRRGRGGPQSGPADSHQQSDGRNDGVGRGSKSRGRGGRGGRDRPNRQQNRGQLADSTDGAGDAPSSTVADTKAKLIPTPAADDADDGEVCFICASKVDHTSVSPCNHRTCHICALRLRALYKNKACAHCRTESPFVIFTDDHTKRFEEFKDTDFSRTDDNLGVKYEKDEIFEDTVLLLRYNCPDKDCDVACLGWPDLHRHVKSKHGKAMCDLCTRNKKVFTHEHVLFSTAELRRHEKHGDDVPGAIDQSGFKGHPECGFCRQRFYGDDELYTHCRDKHERCHLCDRQSSNRQQQYYIDYDALEDHFQKDHFLCLDKECLEKKFVVFESQMDLKAHQLEVHPNGLSKDARRDARMVDMSTFDFRSPYQPQRQRRGAGRGRDPNAEPLPMSSAQPLRRDEIAYQRQMAIQSAQSVSTRSFGGSLTRNDTQTVRAPDRSAAGTPVSNTAAAARPPPPPVAEMDNLTLASDTASLAPQDQARRLRHSAVIERASNLLRNDSTKLAEFRTRVSSYRASSISATELIDAFFSLFDAPSSELGKLVKELADIYEDEAKRSDLLKAWSDWRAINEDYPALPGPSGILPGMSPSTVSSGGGGSRVLRLKSSTAQSSRSSVGRSGTLPASYSSPSSSSPYNPFPPLSSTTASSRSRNTASTTTPWATAAPAPVSSSLSRPATITTASRVSSSNSSSRVIQPANPRSTDAFPALPTAPKPNVLMAGLTRGTVRWEDRRAPAPNAWGGSQDAGPGAVGDEDAVDQGGRKAHYHSTMATLLPPPSKRQKLEVAEKARQQQEIESIPADLGSVRVQFFDQATGTATGPAVSVPVADATVKNLETLLNTLLENSDQKDGPTLDILADLYHSLLKPGLKTTEETIPLYYTPQAVFRVKAVSRCAAAIAGHGEAILATCFSPVSSSTMVSGSGDATARIWDCETNTPKYTLKGHTSWVLAVSFSPNGAMIATGSMDNTVRLWDADKGQALGGPLKGHAKWITSLAWEPYHVQQSGRPRLASASKDCTVRVWDVVSKRIDLVLTGHKGSVTCVRWGGLGKIYTASHDKSIKIWNPENGALLQTLAAHAHRVNHLALSTDSVLRTAYHDPMGTVPDSETDRVAAARRRFEQAATVNNQLVEKLVSASDDFTMFLWDPAQSNKPIARLLGHQKEVNHVSFSPDMAYIASAGFDNHVKLWNARDGKFITTLRGHVGAVYQCCFSADSRLLVSSSKDTTLKVWDVRTGKLAMDLPGHQDEVFAVDWSPDGQRVGSGGKDKAVRIWRH</sequence>
<feature type="region of interest" description="Disordered" evidence="12">
    <location>
        <begin position="382"/>
        <end position="418"/>
    </location>
</feature>
<dbReference type="SMART" id="SM00355">
    <property type="entry name" value="ZnF_C2H2"/>
    <property type="match status" value="4"/>
</dbReference>
<dbReference type="GO" id="GO:0000027">
    <property type="term" value="P:ribosomal large subunit assembly"/>
    <property type="evidence" value="ECO:0007669"/>
    <property type="project" value="TreeGrafter"/>
</dbReference>
<keyword evidence="4" id="KW-0539">Nucleus</keyword>
<dbReference type="PROSITE" id="PS00028">
    <property type="entry name" value="ZINC_FINGER_C2H2_1"/>
    <property type="match status" value="1"/>
</dbReference>
<gene>
    <name evidence="14" type="ORF">ASPZODRAFT_154695</name>
</gene>
<proteinExistence type="inferred from homology"/>
<evidence type="ECO:0000256" key="12">
    <source>
        <dbReference type="SAM" id="MobiDB-lite"/>
    </source>
</evidence>
<dbReference type="InterPro" id="IPR056437">
    <property type="entry name" value="Znf-C2H2_ZNF598/HEL2"/>
</dbReference>
<dbReference type="GO" id="GO:0008270">
    <property type="term" value="F:zinc ion binding"/>
    <property type="evidence" value="ECO:0007669"/>
    <property type="project" value="UniProtKB-KW"/>
</dbReference>
<dbReference type="GO" id="GO:0005730">
    <property type="term" value="C:nucleolus"/>
    <property type="evidence" value="ECO:0007669"/>
    <property type="project" value="UniProtKB-SubCell"/>
</dbReference>
<evidence type="ECO:0000256" key="6">
    <source>
        <dbReference type="ARBA" id="ARBA00061016"/>
    </source>
</evidence>
<evidence type="ECO:0000256" key="8">
    <source>
        <dbReference type="ARBA" id="ARBA00077034"/>
    </source>
</evidence>
<feature type="compositionally biased region" description="Basic residues" evidence="12">
    <location>
        <begin position="19"/>
        <end position="29"/>
    </location>
</feature>
<dbReference type="PROSITE" id="PS50089">
    <property type="entry name" value="ZF_RING_2"/>
    <property type="match status" value="1"/>
</dbReference>
<dbReference type="PRINTS" id="PR00320">
    <property type="entry name" value="GPROTEINBRPT"/>
</dbReference>
<comment type="similarity">
    <text evidence="5">Belongs to the ZNF598/HEL2 family.</text>
</comment>
<feature type="repeat" description="WD" evidence="11">
    <location>
        <begin position="1256"/>
        <end position="1289"/>
    </location>
</feature>
<dbReference type="Pfam" id="PF25447">
    <property type="entry name" value="RING_ZNF598"/>
    <property type="match status" value="1"/>
</dbReference>
<dbReference type="CDD" id="cd16615">
    <property type="entry name" value="RING-HC_ZNF598"/>
    <property type="match status" value="1"/>
</dbReference>
<reference evidence="15" key="1">
    <citation type="journal article" date="2017" name="Genome Biol.">
        <title>Comparative genomics reveals high biological diversity and specific adaptations in the industrially and medically important fungal genus Aspergillus.</title>
        <authorList>
            <person name="de Vries R.P."/>
            <person name="Riley R."/>
            <person name="Wiebenga A."/>
            <person name="Aguilar-Osorio G."/>
            <person name="Amillis S."/>
            <person name="Uchima C.A."/>
            <person name="Anderluh G."/>
            <person name="Asadollahi M."/>
            <person name="Askin M."/>
            <person name="Barry K."/>
            <person name="Battaglia E."/>
            <person name="Bayram O."/>
            <person name="Benocci T."/>
            <person name="Braus-Stromeyer S.A."/>
            <person name="Caldana C."/>
            <person name="Canovas D."/>
            <person name="Cerqueira G.C."/>
            <person name="Chen F."/>
            <person name="Chen W."/>
            <person name="Choi C."/>
            <person name="Clum A."/>
            <person name="Dos Santos R.A."/>
            <person name="Damasio A.R."/>
            <person name="Diallinas G."/>
            <person name="Emri T."/>
            <person name="Fekete E."/>
            <person name="Flipphi M."/>
            <person name="Freyberg S."/>
            <person name="Gallo A."/>
            <person name="Gournas C."/>
            <person name="Habgood R."/>
            <person name="Hainaut M."/>
            <person name="Harispe M.L."/>
            <person name="Henrissat B."/>
            <person name="Hilden K.S."/>
            <person name="Hope R."/>
            <person name="Hossain A."/>
            <person name="Karabika E."/>
            <person name="Karaffa L."/>
            <person name="Karanyi Z."/>
            <person name="Krasevec N."/>
            <person name="Kuo A."/>
            <person name="Kusch H."/>
            <person name="LaButti K."/>
            <person name="Lagendijk E.L."/>
            <person name="Lapidus A."/>
            <person name="Levasseur A."/>
            <person name="Lindquist E."/>
            <person name="Lipzen A."/>
            <person name="Logrieco A.F."/>
            <person name="MacCabe A."/>
            <person name="Maekelae M.R."/>
            <person name="Malavazi I."/>
            <person name="Melin P."/>
            <person name="Meyer V."/>
            <person name="Mielnichuk N."/>
            <person name="Miskei M."/>
            <person name="Molnar A.P."/>
            <person name="Mule G."/>
            <person name="Ngan C.Y."/>
            <person name="Orejas M."/>
            <person name="Orosz E."/>
            <person name="Ouedraogo J.P."/>
            <person name="Overkamp K.M."/>
            <person name="Park H.-S."/>
            <person name="Perrone G."/>
            <person name="Piumi F."/>
            <person name="Punt P.J."/>
            <person name="Ram A.F."/>
            <person name="Ramon A."/>
            <person name="Rauscher S."/>
            <person name="Record E."/>
            <person name="Riano-Pachon D.M."/>
            <person name="Robert V."/>
            <person name="Roehrig J."/>
            <person name="Ruller R."/>
            <person name="Salamov A."/>
            <person name="Salih N.S."/>
            <person name="Samson R.A."/>
            <person name="Sandor E."/>
            <person name="Sanguinetti M."/>
            <person name="Schuetze T."/>
            <person name="Sepcic K."/>
            <person name="Shelest E."/>
            <person name="Sherlock G."/>
            <person name="Sophianopoulou V."/>
            <person name="Squina F.M."/>
            <person name="Sun H."/>
            <person name="Susca A."/>
            <person name="Todd R.B."/>
            <person name="Tsang A."/>
            <person name="Unkles S.E."/>
            <person name="van de Wiele N."/>
            <person name="van Rossen-Uffink D."/>
            <person name="Oliveira J.V."/>
            <person name="Vesth T.C."/>
            <person name="Visser J."/>
            <person name="Yu J.-H."/>
            <person name="Zhou M."/>
            <person name="Andersen M.R."/>
            <person name="Archer D.B."/>
            <person name="Baker S.E."/>
            <person name="Benoit I."/>
            <person name="Brakhage A.A."/>
            <person name="Braus G.H."/>
            <person name="Fischer R."/>
            <person name="Frisvad J.C."/>
            <person name="Goldman G.H."/>
            <person name="Houbraken J."/>
            <person name="Oakley B."/>
            <person name="Pocsi I."/>
            <person name="Scazzocchio C."/>
            <person name="Seiboth B."/>
            <person name="vanKuyk P.A."/>
            <person name="Wortman J."/>
            <person name="Dyer P.S."/>
            <person name="Grigoriev I.V."/>
        </authorList>
    </citation>
    <scope>NUCLEOTIDE SEQUENCE [LARGE SCALE GENOMIC DNA]</scope>
    <source>
        <strain evidence="15">CBS 506.65</strain>
    </source>
</reference>
<feature type="region of interest" description="Disordered" evidence="12">
    <location>
        <begin position="1"/>
        <end position="97"/>
    </location>
</feature>
<dbReference type="InterPro" id="IPR013087">
    <property type="entry name" value="Znf_C2H2_type"/>
</dbReference>
<feature type="region of interest" description="Disordered" evidence="12">
    <location>
        <begin position="600"/>
        <end position="733"/>
    </location>
</feature>
<dbReference type="Pfam" id="PF00400">
    <property type="entry name" value="WD40"/>
    <property type="match status" value="7"/>
</dbReference>
<evidence type="ECO:0000256" key="1">
    <source>
        <dbReference type="ARBA" id="ARBA00004604"/>
    </source>
</evidence>
<dbReference type="PANTHER" id="PTHR19848:SF0">
    <property type="entry name" value="NOTCHLESS PROTEIN HOMOLOG 1"/>
    <property type="match status" value="1"/>
</dbReference>
<dbReference type="InterPro" id="IPR020472">
    <property type="entry name" value="WD40_PAC1"/>
</dbReference>
<evidence type="ECO:0000256" key="3">
    <source>
        <dbReference type="ARBA" id="ARBA00022737"/>
    </source>
</evidence>
<evidence type="ECO:0000256" key="5">
    <source>
        <dbReference type="ARBA" id="ARBA00035113"/>
    </source>
</evidence>
<dbReference type="FunFam" id="2.130.10.10:FF:000092">
    <property type="entry name" value="notchless protein homolog"/>
    <property type="match status" value="1"/>
</dbReference>
<dbReference type="SUPFAM" id="SSF57850">
    <property type="entry name" value="RING/U-box"/>
    <property type="match status" value="1"/>
</dbReference>
<dbReference type="InterPro" id="IPR001841">
    <property type="entry name" value="Znf_RING"/>
</dbReference>
<dbReference type="SMART" id="SM00320">
    <property type="entry name" value="WD40"/>
    <property type="match status" value="8"/>
</dbReference>
<keyword evidence="3" id="KW-0677">Repeat</keyword>
<dbReference type="InterPro" id="IPR057634">
    <property type="entry name" value="PAH_ZNF598/HEL2"/>
</dbReference>
<dbReference type="InterPro" id="IPR019775">
    <property type="entry name" value="WD40_repeat_CS"/>
</dbReference>
<keyword evidence="10" id="KW-0863">Zinc-finger</keyword>
<evidence type="ECO:0000259" key="13">
    <source>
        <dbReference type="PROSITE" id="PS50089"/>
    </source>
</evidence>
<dbReference type="EMBL" id="KV878353">
    <property type="protein sequence ID" value="OJJ43221.1"/>
    <property type="molecule type" value="Genomic_DNA"/>
</dbReference>
<evidence type="ECO:0000313" key="14">
    <source>
        <dbReference type="EMBL" id="OJJ43221.1"/>
    </source>
</evidence>
<dbReference type="Gene3D" id="2.130.10.10">
    <property type="entry name" value="YVTN repeat-like/Quinoprotein amine dehydrogenase"/>
    <property type="match status" value="1"/>
</dbReference>
<feature type="repeat" description="WD" evidence="11">
    <location>
        <begin position="958"/>
        <end position="999"/>
    </location>
</feature>
<feature type="repeat" description="WD" evidence="11">
    <location>
        <begin position="1172"/>
        <end position="1213"/>
    </location>
</feature>
<evidence type="ECO:0000256" key="10">
    <source>
        <dbReference type="PROSITE-ProRule" id="PRU00175"/>
    </source>
</evidence>
<evidence type="ECO:0000313" key="15">
    <source>
        <dbReference type="Proteomes" id="UP000184188"/>
    </source>
</evidence>
<feature type="compositionally biased region" description="Low complexity" evidence="12">
    <location>
        <begin position="642"/>
        <end position="712"/>
    </location>
</feature>
<dbReference type="Gene3D" id="3.30.40.10">
    <property type="entry name" value="Zinc/RING finger domain, C3HC4 (zinc finger)"/>
    <property type="match status" value="1"/>
</dbReference>
<dbReference type="RefSeq" id="XP_022577731.1">
    <property type="nucleotide sequence ID" value="XM_022726119.1"/>
</dbReference>
<keyword evidence="10" id="KW-0862">Zinc</keyword>
<dbReference type="VEuPathDB" id="FungiDB:ASPZODRAFT_154695"/>
<name>A0A1L9S7T4_9EURO</name>
<feature type="repeat" description="WD" evidence="11">
    <location>
        <begin position="1001"/>
        <end position="1040"/>
    </location>
</feature>
<evidence type="ECO:0000256" key="11">
    <source>
        <dbReference type="PROSITE-ProRule" id="PRU00221"/>
    </source>
</evidence>
<feature type="compositionally biased region" description="Polar residues" evidence="12">
    <location>
        <begin position="1"/>
        <end position="18"/>
    </location>
</feature>
<comment type="subcellular location">
    <subcellularLocation>
        <location evidence="1">Nucleus</location>
        <location evidence="1">Nucleolus</location>
    </subcellularLocation>
</comment>
<dbReference type="PROSITE" id="PS00678">
    <property type="entry name" value="WD_REPEATS_1"/>
    <property type="match status" value="4"/>
</dbReference>
<dbReference type="Proteomes" id="UP000184188">
    <property type="component" value="Unassembled WGS sequence"/>
</dbReference>
<keyword evidence="10" id="KW-0479">Metal-binding</keyword>
<evidence type="ECO:0000256" key="9">
    <source>
        <dbReference type="ARBA" id="ARBA00080836"/>
    </source>
</evidence>
<dbReference type="SUPFAM" id="SSF50978">
    <property type="entry name" value="WD40 repeat-like"/>
    <property type="match status" value="1"/>
</dbReference>
<dbReference type="Pfam" id="PF23202">
    <property type="entry name" value="PAH_ZNF598"/>
    <property type="match status" value="1"/>
</dbReference>
<feature type="domain" description="RING-type" evidence="13">
    <location>
        <begin position="114"/>
        <end position="154"/>
    </location>
</feature>
<accession>A0A1L9S7T4</accession>
<feature type="repeat" description="WD" evidence="11">
    <location>
        <begin position="915"/>
        <end position="957"/>
    </location>
</feature>
<feature type="region of interest" description="Disordered" evidence="12">
    <location>
        <begin position="756"/>
        <end position="776"/>
    </location>
</feature>
<dbReference type="PROSITE" id="PS50294">
    <property type="entry name" value="WD_REPEATS_REGION"/>
    <property type="match status" value="7"/>
</dbReference>
<feature type="compositionally biased region" description="Polar residues" evidence="12">
    <location>
        <begin position="430"/>
        <end position="454"/>
    </location>
</feature>
<dbReference type="PROSITE" id="PS50082">
    <property type="entry name" value="WD_REPEATS_2"/>
    <property type="match status" value="7"/>
</dbReference>
<dbReference type="OrthoDB" id="10267436at2759"/>
<comment type="similarity">
    <text evidence="6">Belongs to the NLE1/RSA4 family.</text>
</comment>
<dbReference type="InterPro" id="IPR036322">
    <property type="entry name" value="WD40_repeat_dom_sf"/>
</dbReference>
<feature type="repeat" description="WD" evidence="11">
    <location>
        <begin position="1049"/>
        <end position="1089"/>
    </location>
</feature>
<organism evidence="14 15">
    <name type="scientific">Penicilliopsis zonata CBS 506.65</name>
    <dbReference type="NCBI Taxonomy" id="1073090"/>
    <lineage>
        <taxon>Eukaryota</taxon>
        <taxon>Fungi</taxon>
        <taxon>Dikarya</taxon>
        <taxon>Ascomycota</taxon>
        <taxon>Pezizomycotina</taxon>
        <taxon>Eurotiomycetes</taxon>
        <taxon>Eurotiomycetidae</taxon>
        <taxon>Eurotiales</taxon>
        <taxon>Aspergillaceae</taxon>
        <taxon>Penicilliopsis</taxon>
    </lineage>
</organism>
<evidence type="ECO:0000256" key="2">
    <source>
        <dbReference type="ARBA" id="ARBA00022574"/>
    </source>
</evidence>
<dbReference type="InterPro" id="IPR001680">
    <property type="entry name" value="WD40_rpt"/>
</dbReference>
<dbReference type="CDD" id="cd00200">
    <property type="entry name" value="WD40"/>
    <property type="match status" value="1"/>
</dbReference>
<feature type="region of interest" description="Disordered" evidence="12">
    <location>
        <begin position="430"/>
        <end position="484"/>
    </location>
</feature>
<feature type="repeat" description="WD" evidence="11">
    <location>
        <begin position="1214"/>
        <end position="1255"/>
    </location>
</feature>
<dbReference type="GeneID" id="34612583"/>
<dbReference type="InterPro" id="IPR015943">
    <property type="entry name" value="WD40/YVTN_repeat-like_dom_sf"/>
</dbReference>
<keyword evidence="2 11" id="KW-0853">WD repeat</keyword>
<dbReference type="PANTHER" id="PTHR19848">
    <property type="entry name" value="WD40 REPEAT PROTEIN"/>
    <property type="match status" value="1"/>
</dbReference>
<protein>
    <recommendedName>
        <fullName evidence="7">Ribosome assembly protein 4</fullName>
    </recommendedName>
    <alternativeName>
        <fullName evidence="9">Notchless protein homolog 1</fullName>
    </alternativeName>
    <alternativeName>
        <fullName evidence="8">Ribosome biogenesis factor RSA4</fullName>
    </alternativeName>
</protein>
<feature type="compositionally biased region" description="Polar residues" evidence="12">
    <location>
        <begin position="627"/>
        <end position="637"/>
    </location>
</feature>